<dbReference type="InterPro" id="IPR002110">
    <property type="entry name" value="Ankyrin_rpt"/>
</dbReference>
<dbReference type="InterPro" id="IPR050745">
    <property type="entry name" value="Multifunctional_regulatory"/>
</dbReference>
<dbReference type="STRING" id="1849968.A8C32_05210"/>
<evidence type="ECO:0000313" key="5">
    <source>
        <dbReference type="Proteomes" id="UP000095713"/>
    </source>
</evidence>
<gene>
    <name evidence="4" type="ORF">A8C32_05210</name>
</gene>
<evidence type="ECO:0000313" key="4">
    <source>
        <dbReference type="EMBL" id="OEJ98599.1"/>
    </source>
</evidence>
<feature type="repeat" description="ANK" evidence="3">
    <location>
        <begin position="56"/>
        <end position="88"/>
    </location>
</feature>
<feature type="repeat" description="ANK" evidence="3">
    <location>
        <begin position="124"/>
        <end position="156"/>
    </location>
</feature>
<name>A0A1E5SHK2_9FLAO</name>
<proteinExistence type="predicted"/>
<comment type="caution">
    <text evidence="4">The sequence shown here is derived from an EMBL/GenBank/DDBJ whole genome shotgun (WGS) entry which is preliminary data.</text>
</comment>
<dbReference type="Gene3D" id="1.25.40.20">
    <property type="entry name" value="Ankyrin repeat-containing domain"/>
    <property type="match status" value="1"/>
</dbReference>
<dbReference type="PANTHER" id="PTHR24189:SF50">
    <property type="entry name" value="ANKYRIN REPEAT AND SOCS BOX PROTEIN 2"/>
    <property type="match status" value="1"/>
</dbReference>
<keyword evidence="2 3" id="KW-0040">ANK repeat</keyword>
<protein>
    <submittedName>
        <fullName evidence="4">Uncharacterized protein</fullName>
    </submittedName>
</protein>
<reference evidence="4 5" key="1">
    <citation type="submission" date="2016-05" db="EMBL/GenBank/DDBJ databases">
        <title>Draft Genome Sequence of Algibacter sp. Strain SK-16 Isolated from the Surface Water of Aburatsubo Inlet.</title>
        <authorList>
            <person name="Wong S.-K."/>
            <person name="Yoshizawa S."/>
            <person name="Nakajima Y."/>
            <person name="Ogura Y."/>
            <person name="Tetsuya H."/>
            <person name="Hamasaki K."/>
        </authorList>
    </citation>
    <scope>NUCLEOTIDE SEQUENCE [LARGE SCALE GENOMIC DNA]</scope>
    <source>
        <strain evidence="4 5">SK-16</strain>
    </source>
</reference>
<keyword evidence="5" id="KW-1185">Reference proteome</keyword>
<dbReference type="SMART" id="SM00248">
    <property type="entry name" value="ANK"/>
    <property type="match status" value="4"/>
</dbReference>
<dbReference type="PANTHER" id="PTHR24189">
    <property type="entry name" value="MYOTROPHIN"/>
    <property type="match status" value="1"/>
</dbReference>
<dbReference type="RefSeq" id="WP_069831287.1">
    <property type="nucleotide sequence ID" value="NZ_MDJD01000054.1"/>
</dbReference>
<dbReference type="SUPFAM" id="SSF48403">
    <property type="entry name" value="Ankyrin repeat"/>
    <property type="match status" value="1"/>
</dbReference>
<dbReference type="EMBL" id="MDJD01000054">
    <property type="protein sequence ID" value="OEJ98599.1"/>
    <property type="molecule type" value="Genomic_DNA"/>
</dbReference>
<feature type="repeat" description="ANK" evidence="3">
    <location>
        <begin position="91"/>
        <end position="123"/>
    </location>
</feature>
<dbReference type="AlphaFoldDB" id="A0A1E5SHK2"/>
<dbReference type="PROSITE" id="PS50088">
    <property type="entry name" value="ANK_REPEAT"/>
    <property type="match status" value="3"/>
</dbReference>
<evidence type="ECO:0000256" key="2">
    <source>
        <dbReference type="ARBA" id="ARBA00023043"/>
    </source>
</evidence>
<keyword evidence="1" id="KW-0677">Repeat</keyword>
<evidence type="ECO:0000256" key="1">
    <source>
        <dbReference type="ARBA" id="ARBA00022737"/>
    </source>
</evidence>
<sequence>MIELLKTYIQNKDSEKAIELKNSFSFHEAIVCGKIEIVNSYFEKSNSNLVNTHSSDGFTPLSLAAFFNQTAIAKLLIENGADPNLSATNPSKVNALHSAIAKEHYELCKILLEKGANVNATQIQNVTALHAAVHRGNLTLTKLLIENGASIGLKMDNGDTPLIIAKREDHKNIVHCLLNKQN</sequence>
<dbReference type="PRINTS" id="PR01415">
    <property type="entry name" value="ANKYRIN"/>
</dbReference>
<dbReference type="PROSITE" id="PS50297">
    <property type="entry name" value="ANK_REP_REGION"/>
    <property type="match status" value="3"/>
</dbReference>
<dbReference type="OrthoDB" id="407974at2"/>
<organism evidence="4 5">
    <name type="scientific">Flavivirga aquatica</name>
    <dbReference type="NCBI Taxonomy" id="1849968"/>
    <lineage>
        <taxon>Bacteria</taxon>
        <taxon>Pseudomonadati</taxon>
        <taxon>Bacteroidota</taxon>
        <taxon>Flavobacteriia</taxon>
        <taxon>Flavobacteriales</taxon>
        <taxon>Flavobacteriaceae</taxon>
        <taxon>Flavivirga</taxon>
    </lineage>
</organism>
<dbReference type="InterPro" id="IPR036770">
    <property type="entry name" value="Ankyrin_rpt-contain_sf"/>
</dbReference>
<accession>A0A1E5SHK2</accession>
<dbReference type="Pfam" id="PF12796">
    <property type="entry name" value="Ank_2"/>
    <property type="match status" value="2"/>
</dbReference>
<dbReference type="Proteomes" id="UP000095713">
    <property type="component" value="Unassembled WGS sequence"/>
</dbReference>
<evidence type="ECO:0000256" key="3">
    <source>
        <dbReference type="PROSITE-ProRule" id="PRU00023"/>
    </source>
</evidence>